<proteinExistence type="predicted"/>
<sequence>MIQGYDFILSFDVDDERFRETKLPQNYSSGFNVKFTQLGVYKGALASIVFCHDPANRGYICLIWEMKEYGVAESWTWTKKCITMDPFYSCYGCTDNGEILIKNANRLVSFNPENHQNIFAIEDAHWADYTANSVESLVLLDGGKSVSEYKD</sequence>
<evidence type="ECO:0008006" key="3">
    <source>
        <dbReference type="Google" id="ProtNLM"/>
    </source>
</evidence>
<protein>
    <recommendedName>
        <fullName evidence="3">F-box associated domain-containing protein</fullName>
    </recommendedName>
</protein>
<gene>
    <name evidence="1" type="ORF">CFP56_028897</name>
</gene>
<dbReference type="EMBL" id="PKMF04000475">
    <property type="protein sequence ID" value="KAK7829733.1"/>
    <property type="molecule type" value="Genomic_DNA"/>
</dbReference>
<comment type="caution">
    <text evidence="1">The sequence shown here is derived from an EMBL/GenBank/DDBJ whole genome shotgun (WGS) entry which is preliminary data.</text>
</comment>
<reference evidence="1 2" key="1">
    <citation type="journal article" date="2018" name="Sci. Data">
        <title>The draft genome sequence of cork oak.</title>
        <authorList>
            <person name="Ramos A.M."/>
            <person name="Usie A."/>
            <person name="Barbosa P."/>
            <person name="Barros P.M."/>
            <person name="Capote T."/>
            <person name="Chaves I."/>
            <person name="Simoes F."/>
            <person name="Abreu I."/>
            <person name="Carrasquinho I."/>
            <person name="Faro C."/>
            <person name="Guimaraes J.B."/>
            <person name="Mendonca D."/>
            <person name="Nobrega F."/>
            <person name="Rodrigues L."/>
            <person name="Saibo N.J.M."/>
            <person name="Varela M.C."/>
            <person name="Egas C."/>
            <person name="Matos J."/>
            <person name="Miguel C.M."/>
            <person name="Oliveira M.M."/>
            <person name="Ricardo C.P."/>
            <person name="Goncalves S."/>
        </authorList>
    </citation>
    <scope>NUCLEOTIDE SEQUENCE [LARGE SCALE GENOMIC DNA]</scope>
    <source>
        <strain evidence="2">cv. HL8</strain>
    </source>
</reference>
<dbReference type="AlphaFoldDB" id="A0AAW0JTH1"/>
<dbReference type="Proteomes" id="UP000237347">
    <property type="component" value="Unassembled WGS sequence"/>
</dbReference>
<evidence type="ECO:0000313" key="1">
    <source>
        <dbReference type="EMBL" id="KAK7829733.1"/>
    </source>
</evidence>
<name>A0AAW0JTH1_QUESU</name>
<keyword evidence="2" id="KW-1185">Reference proteome</keyword>
<evidence type="ECO:0000313" key="2">
    <source>
        <dbReference type="Proteomes" id="UP000237347"/>
    </source>
</evidence>
<organism evidence="1 2">
    <name type="scientific">Quercus suber</name>
    <name type="common">Cork oak</name>
    <dbReference type="NCBI Taxonomy" id="58331"/>
    <lineage>
        <taxon>Eukaryota</taxon>
        <taxon>Viridiplantae</taxon>
        <taxon>Streptophyta</taxon>
        <taxon>Embryophyta</taxon>
        <taxon>Tracheophyta</taxon>
        <taxon>Spermatophyta</taxon>
        <taxon>Magnoliopsida</taxon>
        <taxon>eudicotyledons</taxon>
        <taxon>Gunneridae</taxon>
        <taxon>Pentapetalae</taxon>
        <taxon>rosids</taxon>
        <taxon>fabids</taxon>
        <taxon>Fagales</taxon>
        <taxon>Fagaceae</taxon>
        <taxon>Quercus</taxon>
    </lineage>
</organism>
<accession>A0AAW0JTH1</accession>